<evidence type="ECO:0000313" key="3">
    <source>
        <dbReference type="Proteomes" id="UP000051863"/>
    </source>
</evidence>
<keyword evidence="3" id="KW-1185">Reference proteome</keyword>
<dbReference type="EMBL" id="LDJJ01000051">
    <property type="protein sequence ID" value="KRG65801.1"/>
    <property type="molecule type" value="Genomic_DNA"/>
</dbReference>
<proteinExistence type="predicted"/>
<comment type="caution">
    <text evidence="2">The sequence shown here is derived from an EMBL/GenBank/DDBJ whole genome shotgun (WGS) entry which is preliminary data.</text>
</comment>
<evidence type="ECO:0000259" key="1">
    <source>
        <dbReference type="Pfam" id="PF09356"/>
    </source>
</evidence>
<dbReference type="OrthoDB" id="6872689at2"/>
<dbReference type="RefSeq" id="WP_057629513.1">
    <property type="nucleotide sequence ID" value="NZ_LDJJ01000051.1"/>
</dbReference>
<reference evidence="2 3" key="1">
    <citation type="submission" date="2015-05" db="EMBL/GenBank/DDBJ databases">
        <title>Genome sequencing and analysis of members of genus Stenotrophomonas.</title>
        <authorList>
            <person name="Patil P.P."/>
            <person name="Midha S."/>
            <person name="Patil P.B."/>
        </authorList>
    </citation>
    <scope>NUCLEOTIDE SEQUENCE [LARGE SCALE GENOMIC DNA]</scope>
    <source>
        <strain evidence="2 3">DSM 18941</strain>
    </source>
</reference>
<protein>
    <recommendedName>
        <fullName evidence="1">Bacteriophage phiJL001 Gp84 C-terminal domain-containing protein</fullName>
    </recommendedName>
</protein>
<dbReference type="InterPro" id="IPR018964">
    <property type="entry name" value="Phage_phiJL001_Gp84_C"/>
</dbReference>
<dbReference type="Proteomes" id="UP000051863">
    <property type="component" value="Unassembled WGS sequence"/>
</dbReference>
<evidence type="ECO:0000313" key="2">
    <source>
        <dbReference type="EMBL" id="KRG65801.1"/>
    </source>
</evidence>
<name>A0A0R0C813_9GAMM</name>
<accession>A0A0R0C813</accession>
<dbReference type="AlphaFoldDB" id="A0A0R0C813"/>
<sequence length="280" mass="30449">MQHERFGRKPIHLFVFTRQHLTWRYCTADCDLDIGGNIYLSAQIERGEIKQTVERAKDKLTITFSYLLDPAALEYPTTQLLGDNWFPNIPDDSVSVICMAYDAASGDPPMVEWMGIAIQPKFTNATIEMICEPTNGLSRARGQGMKWQRTCPKTPYSKGLRGCNLSREAFMVGGVVTSVTTAGITVAEFAGAPFSLGGGFVTWMRGDGLVQRRSITGHAGATVALLFGAADVPVGAVISAWPTCPRTWAACLARANTLNYGGSIYKPVKNPLDGVSMSWG</sequence>
<gene>
    <name evidence="2" type="ORF">ABB27_14615</name>
</gene>
<organism evidence="2 3">
    <name type="scientific">Stenotrophomonas terrae</name>
    <dbReference type="NCBI Taxonomy" id="405446"/>
    <lineage>
        <taxon>Bacteria</taxon>
        <taxon>Pseudomonadati</taxon>
        <taxon>Pseudomonadota</taxon>
        <taxon>Gammaproteobacteria</taxon>
        <taxon>Lysobacterales</taxon>
        <taxon>Lysobacteraceae</taxon>
        <taxon>Stenotrophomonas</taxon>
    </lineage>
</organism>
<dbReference type="Pfam" id="PF09356">
    <property type="entry name" value="Phage_BR0599"/>
    <property type="match status" value="1"/>
</dbReference>
<feature type="domain" description="Bacteriophage phiJL001 Gp84 C-terminal" evidence="1">
    <location>
        <begin position="198"/>
        <end position="267"/>
    </location>
</feature>
<dbReference type="PATRIC" id="fig|405446.3.peg.2670"/>